<dbReference type="PATRIC" id="fig|1461584.3.peg.3135"/>
<dbReference type="AlphaFoldDB" id="A0A078MRF5"/>
<evidence type="ECO:0000256" key="2">
    <source>
        <dbReference type="SAM" id="Phobius"/>
    </source>
</evidence>
<evidence type="ECO:0000313" key="3">
    <source>
        <dbReference type="EMBL" id="CEA09788.1"/>
    </source>
</evidence>
<organism evidence="3">
    <name type="scientific">Arthrobacter saudimassiliensis</name>
    <dbReference type="NCBI Taxonomy" id="1461584"/>
    <lineage>
        <taxon>Bacteria</taxon>
        <taxon>Bacillati</taxon>
        <taxon>Actinomycetota</taxon>
        <taxon>Actinomycetes</taxon>
        <taxon>Micrococcales</taxon>
        <taxon>Micrococcaceae</taxon>
        <taxon>Arthrobacter</taxon>
    </lineage>
</organism>
<keyword evidence="2" id="KW-0812">Transmembrane</keyword>
<feature type="transmembrane region" description="Helical" evidence="2">
    <location>
        <begin position="128"/>
        <end position="157"/>
    </location>
</feature>
<feature type="transmembrane region" description="Helical" evidence="2">
    <location>
        <begin position="164"/>
        <end position="186"/>
    </location>
</feature>
<feature type="compositionally biased region" description="Gly residues" evidence="1">
    <location>
        <begin position="12"/>
        <end position="26"/>
    </location>
</feature>
<proteinExistence type="predicted"/>
<accession>A0A078MRF5</accession>
<feature type="region of interest" description="Disordered" evidence="1">
    <location>
        <begin position="1"/>
        <end position="71"/>
    </location>
</feature>
<feature type="compositionally biased region" description="Low complexity" evidence="1">
    <location>
        <begin position="27"/>
        <end position="66"/>
    </location>
</feature>
<evidence type="ECO:0000256" key="1">
    <source>
        <dbReference type="SAM" id="MobiDB-lite"/>
    </source>
</evidence>
<name>A0A078MRF5_9MICC</name>
<keyword evidence="2" id="KW-1133">Transmembrane helix</keyword>
<reference evidence="3" key="1">
    <citation type="submission" date="2014-07" db="EMBL/GenBank/DDBJ databases">
        <authorList>
            <person name="Urmite Genomes Urmite Genomes"/>
        </authorList>
    </citation>
    <scope>NUCLEOTIDE SEQUENCE</scope>
    <source>
        <strain evidence="3">11W110_air</strain>
    </source>
</reference>
<keyword evidence="2" id="KW-0472">Membrane</keyword>
<feature type="transmembrane region" description="Helical" evidence="2">
    <location>
        <begin position="81"/>
        <end position="104"/>
    </location>
</feature>
<feature type="transmembrane region" description="Helical" evidence="2">
    <location>
        <begin position="192"/>
        <end position="210"/>
    </location>
</feature>
<dbReference type="EMBL" id="LN483072">
    <property type="protein sequence ID" value="CEA09788.1"/>
    <property type="molecule type" value="Genomic_DNA"/>
</dbReference>
<protein>
    <submittedName>
        <fullName evidence="3">Uncharacterized protein</fullName>
    </submittedName>
</protein>
<gene>
    <name evidence="3" type="ORF">BN1051_03161</name>
</gene>
<sequence length="232" mass="24200">MTEPGQPDYNAGQGGTGSNPGAGQPGQPGQQPGAYPGQPQGGYAYPGSQPGQPQGGYAYPGNPYGQMAPAQEPARPKEVNLAFWLLIATAVLGLIALPFTISYFNSPEYLDLVEQTARDAGLSVDPNYLSATIAGATVGAVLGSLFSLAVSVTLAFLVRAGYNWARIVVTVFAAFSLFGLIGIFAAGPMVGILTLLSILATVAAVVLLFLKPSNDYFNQKKAYRQARKFGGY</sequence>